<accession>A0A7J8LCT9</accession>
<feature type="non-terminal residue" evidence="2">
    <location>
        <position position="288"/>
    </location>
</feature>
<gene>
    <name evidence="2" type="ORF">Golob_021087</name>
</gene>
<organism evidence="2 3">
    <name type="scientific">Gossypium lobatum</name>
    <dbReference type="NCBI Taxonomy" id="34289"/>
    <lineage>
        <taxon>Eukaryota</taxon>
        <taxon>Viridiplantae</taxon>
        <taxon>Streptophyta</taxon>
        <taxon>Embryophyta</taxon>
        <taxon>Tracheophyta</taxon>
        <taxon>Spermatophyta</taxon>
        <taxon>Magnoliopsida</taxon>
        <taxon>eudicotyledons</taxon>
        <taxon>Gunneridae</taxon>
        <taxon>Pentapetalae</taxon>
        <taxon>rosids</taxon>
        <taxon>malvids</taxon>
        <taxon>Malvales</taxon>
        <taxon>Malvaceae</taxon>
        <taxon>Malvoideae</taxon>
        <taxon>Gossypium</taxon>
    </lineage>
</organism>
<dbReference type="AlphaFoldDB" id="A0A7J8LCT9"/>
<comment type="caution">
    <text evidence="2">The sequence shown here is derived from an EMBL/GenBank/DDBJ whole genome shotgun (WGS) entry which is preliminary data.</text>
</comment>
<dbReference type="EMBL" id="JABEZX010000002">
    <property type="protein sequence ID" value="MBA0550112.1"/>
    <property type="molecule type" value="Genomic_DNA"/>
</dbReference>
<keyword evidence="3" id="KW-1185">Reference proteome</keyword>
<protein>
    <submittedName>
        <fullName evidence="2">Uncharacterized protein</fullName>
    </submittedName>
</protein>
<dbReference type="InterPro" id="IPR050905">
    <property type="entry name" value="Plant_NBS-LRR"/>
</dbReference>
<dbReference type="SUPFAM" id="SSF52058">
    <property type="entry name" value="L domain-like"/>
    <property type="match status" value="1"/>
</dbReference>
<evidence type="ECO:0000256" key="1">
    <source>
        <dbReference type="ARBA" id="ARBA00022821"/>
    </source>
</evidence>
<keyword evidence="1" id="KW-0611">Plant defense</keyword>
<dbReference type="InterPro" id="IPR001611">
    <property type="entry name" value="Leu-rich_rpt"/>
</dbReference>
<sequence>MHDRGHTVLNKLVNNCLLEKVMIDNVKEGVKMHDVVRDMALSIDGGDHFMVKAGIELEDIPSEPKWKESLEKVSLMNNSISEIPLISPKCPNLSTLLLQNNLNLEKILGSFFEHMHGLKVLDLSHTGICYLPNSISNLTKLTALILRLCCQLRHLPSLAKLTTLRKLDLFHTAINAIPHGIEMLENLTYLNLYARGLKDLPMGIISRFSKLQVLKAWLNSKGEEAAKLSKLETVLGAFHVLQDFEGYAKSLPSQGPTKYWLGVGSPKPGYFGNHPWFNNLEDVEVDKE</sequence>
<evidence type="ECO:0000313" key="3">
    <source>
        <dbReference type="Proteomes" id="UP000593572"/>
    </source>
</evidence>
<dbReference type="Pfam" id="PF13855">
    <property type="entry name" value="LRR_8"/>
    <property type="match status" value="1"/>
</dbReference>
<reference evidence="2 3" key="1">
    <citation type="journal article" date="2019" name="Genome Biol. Evol.">
        <title>Insights into the evolution of the New World diploid cottons (Gossypium, subgenus Houzingenia) based on genome sequencing.</title>
        <authorList>
            <person name="Grover C.E."/>
            <person name="Arick M.A. 2nd"/>
            <person name="Thrash A."/>
            <person name="Conover J.L."/>
            <person name="Sanders W.S."/>
            <person name="Peterson D.G."/>
            <person name="Frelichowski J.E."/>
            <person name="Scheffler J.A."/>
            <person name="Scheffler B.E."/>
            <person name="Wendel J.F."/>
        </authorList>
    </citation>
    <scope>NUCLEOTIDE SEQUENCE [LARGE SCALE GENOMIC DNA]</scope>
    <source>
        <strain evidence="2">157</strain>
        <tissue evidence="2">Leaf</tissue>
    </source>
</reference>
<dbReference type="PANTHER" id="PTHR33463:SF190">
    <property type="entry name" value="DISEASE RESISTANCE PROTEIN RPS2-LIKE"/>
    <property type="match status" value="1"/>
</dbReference>
<proteinExistence type="predicted"/>
<dbReference type="InterPro" id="IPR032675">
    <property type="entry name" value="LRR_dom_sf"/>
</dbReference>
<dbReference type="Gene3D" id="3.80.10.10">
    <property type="entry name" value="Ribonuclease Inhibitor"/>
    <property type="match status" value="1"/>
</dbReference>
<name>A0A7J8LCT9_9ROSI</name>
<evidence type="ECO:0000313" key="2">
    <source>
        <dbReference type="EMBL" id="MBA0550112.1"/>
    </source>
</evidence>
<dbReference type="Proteomes" id="UP000593572">
    <property type="component" value="Unassembled WGS sequence"/>
</dbReference>
<dbReference type="PANTHER" id="PTHR33463">
    <property type="entry name" value="NB-ARC DOMAIN-CONTAINING PROTEIN-RELATED"/>
    <property type="match status" value="1"/>
</dbReference>